<keyword evidence="3" id="KW-1185">Reference proteome</keyword>
<dbReference type="Proteomes" id="UP000722485">
    <property type="component" value="Unassembled WGS sequence"/>
</dbReference>
<organism evidence="2 3">
    <name type="scientific">Cylindrodendrum hubeiense</name>
    <dbReference type="NCBI Taxonomy" id="595255"/>
    <lineage>
        <taxon>Eukaryota</taxon>
        <taxon>Fungi</taxon>
        <taxon>Dikarya</taxon>
        <taxon>Ascomycota</taxon>
        <taxon>Pezizomycotina</taxon>
        <taxon>Sordariomycetes</taxon>
        <taxon>Hypocreomycetidae</taxon>
        <taxon>Hypocreales</taxon>
        <taxon>Nectriaceae</taxon>
        <taxon>Cylindrodendrum</taxon>
    </lineage>
</organism>
<evidence type="ECO:0000256" key="1">
    <source>
        <dbReference type="SAM" id="MobiDB-lite"/>
    </source>
</evidence>
<feature type="compositionally biased region" description="Polar residues" evidence="1">
    <location>
        <begin position="67"/>
        <end position="76"/>
    </location>
</feature>
<feature type="region of interest" description="Disordered" evidence="1">
    <location>
        <begin position="55"/>
        <end position="76"/>
    </location>
</feature>
<reference evidence="2" key="1">
    <citation type="submission" date="2020-03" db="EMBL/GenBank/DDBJ databases">
        <title>Draft Genome Sequence of Cylindrodendrum hubeiense.</title>
        <authorList>
            <person name="Buettner E."/>
            <person name="Kellner H."/>
        </authorList>
    </citation>
    <scope>NUCLEOTIDE SEQUENCE</scope>
    <source>
        <strain evidence="2">IHI 201604</strain>
    </source>
</reference>
<name>A0A9P5LJN0_9HYPO</name>
<proteinExistence type="predicted"/>
<protein>
    <submittedName>
        <fullName evidence="2">Uncharacterized protein</fullName>
    </submittedName>
</protein>
<accession>A0A9P5LJN0</accession>
<dbReference type="AlphaFoldDB" id="A0A9P5LJN0"/>
<sequence>MGNATADHDTNNGRAGYLAKDNVSIGEGDQYNGPVVITTHNYVVIRDCLQAQGAASGQSSRRGEGPTQPSSDSWDSWTVPEILRTTALVWLTWTACEMVKVVVPEVSWTGGQLTLDCRLRITIGA</sequence>
<dbReference type="OrthoDB" id="10557038at2759"/>
<comment type="caution">
    <text evidence="2">The sequence shown here is derived from an EMBL/GenBank/DDBJ whole genome shotgun (WGS) entry which is preliminary data.</text>
</comment>
<evidence type="ECO:0000313" key="3">
    <source>
        <dbReference type="Proteomes" id="UP000722485"/>
    </source>
</evidence>
<evidence type="ECO:0000313" key="2">
    <source>
        <dbReference type="EMBL" id="KAF7554128.1"/>
    </source>
</evidence>
<gene>
    <name evidence="2" type="ORF">G7Z17_g3136</name>
</gene>
<dbReference type="EMBL" id="JAANBB010000036">
    <property type="protein sequence ID" value="KAF7554128.1"/>
    <property type="molecule type" value="Genomic_DNA"/>
</dbReference>